<name>A0AAV7DQU8_ARIFI</name>
<evidence type="ECO:0000313" key="3">
    <source>
        <dbReference type="Proteomes" id="UP000825729"/>
    </source>
</evidence>
<evidence type="ECO:0000256" key="1">
    <source>
        <dbReference type="SAM" id="MobiDB-lite"/>
    </source>
</evidence>
<reference evidence="2 3" key="1">
    <citation type="submission" date="2021-07" db="EMBL/GenBank/DDBJ databases">
        <title>The Aristolochia fimbriata genome: insights into angiosperm evolution, floral development and chemical biosynthesis.</title>
        <authorList>
            <person name="Jiao Y."/>
        </authorList>
    </citation>
    <scope>NUCLEOTIDE SEQUENCE [LARGE SCALE GENOMIC DNA]</scope>
    <source>
        <strain evidence="2">IBCAS-2021</strain>
        <tissue evidence="2">Leaf</tissue>
    </source>
</reference>
<dbReference type="EMBL" id="JAINDJ010000056">
    <property type="protein sequence ID" value="KAG9438568.1"/>
    <property type="molecule type" value="Genomic_DNA"/>
</dbReference>
<dbReference type="Proteomes" id="UP000825729">
    <property type="component" value="Unassembled WGS sequence"/>
</dbReference>
<keyword evidence="3" id="KW-1185">Reference proteome</keyword>
<organism evidence="2 3">
    <name type="scientific">Aristolochia fimbriata</name>
    <name type="common">White veined hardy Dutchman's pipe vine</name>
    <dbReference type="NCBI Taxonomy" id="158543"/>
    <lineage>
        <taxon>Eukaryota</taxon>
        <taxon>Viridiplantae</taxon>
        <taxon>Streptophyta</taxon>
        <taxon>Embryophyta</taxon>
        <taxon>Tracheophyta</taxon>
        <taxon>Spermatophyta</taxon>
        <taxon>Magnoliopsida</taxon>
        <taxon>Magnoliidae</taxon>
        <taxon>Piperales</taxon>
        <taxon>Aristolochiaceae</taxon>
        <taxon>Aristolochia</taxon>
    </lineage>
</organism>
<dbReference type="AlphaFoldDB" id="A0AAV7DQU8"/>
<accession>A0AAV7DQU8</accession>
<feature type="compositionally biased region" description="Basic and acidic residues" evidence="1">
    <location>
        <begin position="125"/>
        <end position="146"/>
    </location>
</feature>
<evidence type="ECO:0000313" key="2">
    <source>
        <dbReference type="EMBL" id="KAG9438568.1"/>
    </source>
</evidence>
<comment type="caution">
    <text evidence="2">The sequence shown here is derived from an EMBL/GenBank/DDBJ whole genome shotgun (WGS) entry which is preliminary data.</text>
</comment>
<protein>
    <submittedName>
        <fullName evidence="2">Uncharacterized protein</fullName>
    </submittedName>
</protein>
<proteinExistence type="predicted"/>
<sequence length="156" mass="16290">MWVFMERPTPVSRILHPKVSTLQISGAVSGRLGSGAGLADYASTVSGESYGSRAGRVWRATFSLFISVTATSGSLSGYGPACSDAGSGTSKGGSATGFGLPGRRRHLSSVRITGAKPHHSYYWGRKPEIEVDEGNKEVTPEGKEGEGLTENGSNDP</sequence>
<feature type="region of interest" description="Disordered" evidence="1">
    <location>
        <begin position="124"/>
        <end position="156"/>
    </location>
</feature>
<gene>
    <name evidence="2" type="ORF">H6P81_021490</name>
</gene>